<keyword evidence="3" id="KW-0238">DNA-binding</keyword>
<dbReference type="PANTHER" id="PTHR43140">
    <property type="entry name" value="TYPE-1 RESTRICTION ENZYME ECOKI SPECIFICITY PROTEIN"/>
    <property type="match status" value="1"/>
</dbReference>
<feature type="domain" description="Type I restriction modification DNA specificity" evidence="5">
    <location>
        <begin position="13"/>
        <end position="192"/>
    </location>
</feature>
<dbReference type="InterPro" id="IPR000055">
    <property type="entry name" value="Restrct_endonuc_typeI_TRD"/>
</dbReference>
<comment type="caution">
    <text evidence="6">The sequence shown here is derived from an EMBL/GenBank/DDBJ whole genome shotgun (WGS) entry which is preliminary data.</text>
</comment>
<comment type="similarity">
    <text evidence="1">Belongs to the type-I restriction system S methylase family.</text>
</comment>
<dbReference type="GO" id="GO:0003677">
    <property type="term" value="F:DNA binding"/>
    <property type="evidence" value="ECO:0007669"/>
    <property type="project" value="UniProtKB-KW"/>
</dbReference>
<reference evidence="6 7" key="1">
    <citation type="submission" date="2018-05" db="EMBL/GenBank/DDBJ databases">
        <title>Genomic Encyclopedia of Type Strains, Phase IV (KMG-IV): sequencing the most valuable type-strain genomes for metagenomic binning, comparative biology and taxonomic classification.</title>
        <authorList>
            <person name="Goeker M."/>
        </authorList>
    </citation>
    <scope>NUCLEOTIDE SEQUENCE [LARGE SCALE GENOMIC DNA]</scope>
    <source>
        <strain evidence="6 7">DSM 45480</strain>
    </source>
</reference>
<name>A0A316HL51_9PSEU</name>
<dbReference type="SUPFAM" id="SSF116734">
    <property type="entry name" value="DNA methylase specificity domain"/>
    <property type="match status" value="1"/>
</dbReference>
<evidence type="ECO:0000256" key="3">
    <source>
        <dbReference type="ARBA" id="ARBA00023125"/>
    </source>
</evidence>
<dbReference type="InterPro" id="IPR044946">
    <property type="entry name" value="Restrct_endonuc_typeI_TRD_sf"/>
</dbReference>
<dbReference type="Pfam" id="PF01420">
    <property type="entry name" value="Methylase_S"/>
    <property type="match status" value="1"/>
</dbReference>
<dbReference type="Gene3D" id="3.90.220.20">
    <property type="entry name" value="DNA methylase specificity domains"/>
    <property type="match status" value="1"/>
</dbReference>
<evidence type="ECO:0000313" key="7">
    <source>
        <dbReference type="Proteomes" id="UP000246005"/>
    </source>
</evidence>
<dbReference type="GO" id="GO:0009307">
    <property type="term" value="P:DNA restriction-modification system"/>
    <property type="evidence" value="ECO:0007669"/>
    <property type="project" value="UniProtKB-KW"/>
</dbReference>
<evidence type="ECO:0000313" key="6">
    <source>
        <dbReference type="EMBL" id="PWK81950.1"/>
    </source>
</evidence>
<protein>
    <submittedName>
        <fullName evidence="6">Type I restriction enzyme S subunit</fullName>
    </submittedName>
</protein>
<keyword evidence="2" id="KW-0680">Restriction system</keyword>
<dbReference type="Proteomes" id="UP000246005">
    <property type="component" value="Unassembled WGS sequence"/>
</dbReference>
<evidence type="ECO:0000259" key="5">
    <source>
        <dbReference type="Pfam" id="PF01420"/>
    </source>
</evidence>
<organism evidence="6 7">
    <name type="scientific">Lentzea atacamensis</name>
    <dbReference type="NCBI Taxonomy" id="531938"/>
    <lineage>
        <taxon>Bacteria</taxon>
        <taxon>Bacillati</taxon>
        <taxon>Actinomycetota</taxon>
        <taxon>Actinomycetes</taxon>
        <taxon>Pseudonocardiales</taxon>
        <taxon>Pseudonocardiaceae</taxon>
        <taxon>Lentzea</taxon>
    </lineage>
</organism>
<accession>A0A316HL51</accession>
<dbReference type="RefSeq" id="WP_109640937.1">
    <property type="nucleotide sequence ID" value="NZ_QGHB01000015.1"/>
</dbReference>
<evidence type="ECO:0000256" key="1">
    <source>
        <dbReference type="ARBA" id="ARBA00010923"/>
    </source>
</evidence>
<dbReference type="CDD" id="cd17268">
    <property type="entry name" value="RMtype1_S_Ara36733I_TRD1-CR1_like"/>
    <property type="match status" value="1"/>
</dbReference>
<dbReference type="InterPro" id="IPR051212">
    <property type="entry name" value="Type-I_RE_S_subunit"/>
</dbReference>
<dbReference type="PANTHER" id="PTHR43140:SF1">
    <property type="entry name" value="TYPE I RESTRICTION ENZYME ECOKI SPECIFICITY SUBUNIT"/>
    <property type="match status" value="1"/>
</dbReference>
<comment type="subunit">
    <text evidence="4">The methyltransferase is composed of M and S polypeptides.</text>
</comment>
<dbReference type="AlphaFoldDB" id="A0A316HL51"/>
<proteinExistence type="inferred from homology"/>
<dbReference type="EMBL" id="QGHB01000015">
    <property type="protein sequence ID" value="PWK81950.1"/>
    <property type="molecule type" value="Genomic_DNA"/>
</dbReference>
<gene>
    <name evidence="6" type="ORF">C8D88_11566</name>
</gene>
<sequence>MSEIERLLAEHCPDGIEVKKLGEIGTFIRGRRFTKADMVKEGIPCIHYGEIYTEYGVSARTTVSYVREDLRSQLRYAQPRDVIIAGVGETVEDVGKAVAWIGEGEVAIHDDSFLFRSELNPTYVSYYFQTSTFNVEKEQHVARAKVKRLSSSGLSRVTIPVPPPEVQNEIVRILDSMTELLAELQIELQAELQARTRQYEHYRDQLLTSKRERMSGGRP</sequence>
<evidence type="ECO:0000256" key="2">
    <source>
        <dbReference type="ARBA" id="ARBA00022747"/>
    </source>
</evidence>
<evidence type="ECO:0000256" key="4">
    <source>
        <dbReference type="ARBA" id="ARBA00038652"/>
    </source>
</evidence>